<evidence type="ECO:0000256" key="4">
    <source>
        <dbReference type="ARBA" id="ARBA00022989"/>
    </source>
</evidence>
<feature type="transmembrane region" description="Helical" evidence="7">
    <location>
        <begin position="327"/>
        <end position="358"/>
    </location>
</feature>
<dbReference type="KEGG" id="cwo:Cwoe_0583"/>
<sequence length="403" mass="41356">MSPTPAHRDEWQRSRLRGGDVLRLGTAGLRARPMRAVLSALGIAIGIAAMIAVVGISASSRERLNAQLSALGTNLLTMQPGEQFGGETIPLPPDAVARILRIPGVQNAAATGQLAETHIYRNRTIDPGLTGGIAVLATDLRLLEVVGGRIERGRWLNPATARYPTVVLGRDAARRLGVGRSGGLVWLGGLNVSVAGILAPVALAPELDGAALVGIPAARRAFGFDGRPTTVYERSTDATVPTVRELLGPTVQPQTPNGVEVSRPSDVLAAKNAADDAFTGLLLALGSIALLVGGIGVANTMVISVLERRREIGLRRALGATRRHIRLQFLAEALLLSTLGGIAGAALGAAVSAAIAAANGWVPVIPLPVLAAGVAATTLIGGIAGLYPAIRAARTPPTVALSS</sequence>
<dbReference type="InterPro" id="IPR050250">
    <property type="entry name" value="Macrolide_Exporter_MacB"/>
</dbReference>
<evidence type="ECO:0000256" key="1">
    <source>
        <dbReference type="ARBA" id="ARBA00004651"/>
    </source>
</evidence>
<dbReference type="PANTHER" id="PTHR30572:SF4">
    <property type="entry name" value="ABC TRANSPORTER PERMEASE YTRF"/>
    <property type="match status" value="1"/>
</dbReference>
<feature type="domain" description="ABC3 transporter permease C-terminal" evidence="8">
    <location>
        <begin position="285"/>
        <end position="397"/>
    </location>
</feature>
<evidence type="ECO:0008006" key="12">
    <source>
        <dbReference type="Google" id="ProtNLM"/>
    </source>
</evidence>
<feature type="transmembrane region" description="Helical" evidence="7">
    <location>
        <begin position="184"/>
        <end position="203"/>
    </location>
</feature>
<dbReference type="GO" id="GO:0022857">
    <property type="term" value="F:transmembrane transporter activity"/>
    <property type="evidence" value="ECO:0007669"/>
    <property type="project" value="TreeGrafter"/>
</dbReference>
<name>D3F8E8_CONWI</name>
<dbReference type="Proteomes" id="UP000008229">
    <property type="component" value="Chromosome"/>
</dbReference>
<dbReference type="AlphaFoldDB" id="D3F8E8"/>
<dbReference type="EMBL" id="CP001854">
    <property type="protein sequence ID" value="ADB49018.1"/>
    <property type="molecule type" value="Genomic_DNA"/>
</dbReference>
<gene>
    <name evidence="10" type="ordered locus">Cwoe_0583</name>
</gene>
<evidence type="ECO:0000313" key="10">
    <source>
        <dbReference type="EMBL" id="ADB49018.1"/>
    </source>
</evidence>
<accession>D3F8E8</accession>
<evidence type="ECO:0000256" key="2">
    <source>
        <dbReference type="ARBA" id="ARBA00022475"/>
    </source>
</evidence>
<dbReference type="GO" id="GO:0005886">
    <property type="term" value="C:plasma membrane"/>
    <property type="evidence" value="ECO:0007669"/>
    <property type="project" value="UniProtKB-SubCell"/>
</dbReference>
<evidence type="ECO:0000313" key="11">
    <source>
        <dbReference type="Proteomes" id="UP000008229"/>
    </source>
</evidence>
<evidence type="ECO:0000259" key="9">
    <source>
        <dbReference type="Pfam" id="PF12704"/>
    </source>
</evidence>
<dbReference type="Pfam" id="PF12704">
    <property type="entry name" value="MacB_PCD"/>
    <property type="match status" value="1"/>
</dbReference>
<evidence type="ECO:0000256" key="6">
    <source>
        <dbReference type="ARBA" id="ARBA00038076"/>
    </source>
</evidence>
<organism evidence="10 11">
    <name type="scientific">Conexibacter woesei (strain DSM 14684 / CCUG 47730 / CIP 108061 / JCM 11494 / NBRC 100937 / ID131577)</name>
    <dbReference type="NCBI Taxonomy" id="469383"/>
    <lineage>
        <taxon>Bacteria</taxon>
        <taxon>Bacillati</taxon>
        <taxon>Actinomycetota</taxon>
        <taxon>Thermoleophilia</taxon>
        <taxon>Solirubrobacterales</taxon>
        <taxon>Conexibacteraceae</taxon>
        <taxon>Conexibacter</taxon>
    </lineage>
</organism>
<evidence type="ECO:0000256" key="3">
    <source>
        <dbReference type="ARBA" id="ARBA00022692"/>
    </source>
</evidence>
<dbReference type="STRING" id="469383.Cwoe_0583"/>
<feature type="domain" description="MacB-like periplasmic core" evidence="9">
    <location>
        <begin position="37"/>
        <end position="222"/>
    </location>
</feature>
<dbReference type="InterPro" id="IPR003838">
    <property type="entry name" value="ABC3_permease_C"/>
</dbReference>
<keyword evidence="4 7" id="KW-1133">Transmembrane helix</keyword>
<dbReference type="InterPro" id="IPR025857">
    <property type="entry name" value="MacB_PCD"/>
</dbReference>
<evidence type="ECO:0000259" key="8">
    <source>
        <dbReference type="Pfam" id="PF02687"/>
    </source>
</evidence>
<evidence type="ECO:0000256" key="5">
    <source>
        <dbReference type="ARBA" id="ARBA00023136"/>
    </source>
</evidence>
<comment type="similarity">
    <text evidence="6">Belongs to the ABC-4 integral membrane protein family.</text>
</comment>
<feature type="transmembrane region" description="Helical" evidence="7">
    <location>
        <begin position="364"/>
        <end position="387"/>
    </location>
</feature>
<proteinExistence type="inferred from homology"/>
<feature type="transmembrane region" description="Helical" evidence="7">
    <location>
        <begin position="36"/>
        <end position="58"/>
    </location>
</feature>
<keyword evidence="5 7" id="KW-0472">Membrane</keyword>
<dbReference type="PANTHER" id="PTHR30572">
    <property type="entry name" value="MEMBRANE COMPONENT OF TRANSPORTER-RELATED"/>
    <property type="match status" value="1"/>
</dbReference>
<keyword evidence="11" id="KW-1185">Reference proteome</keyword>
<reference evidence="10 11" key="1">
    <citation type="journal article" date="2010" name="Stand. Genomic Sci.">
        <title>Complete genome sequence of Conexibacter woesei type strain (ID131577).</title>
        <authorList>
            <person name="Pukall R."/>
            <person name="Lapidus A."/>
            <person name="Glavina Del Rio T."/>
            <person name="Copeland A."/>
            <person name="Tice H."/>
            <person name="Cheng J.-F."/>
            <person name="Lucas S."/>
            <person name="Chen F."/>
            <person name="Nolan M."/>
            <person name="Bruce D."/>
            <person name="Goodwin L."/>
            <person name="Pitluck S."/>
            <person name="Mavromatis K."/>
            <person name="Ivanova N."/>
            <person name="Ovchinnikova G."/>
            <person name="Pati A."/>
            <person name="Chen A."/>
            <person name="Palaniappan K."/>
            <person name="Land M."/>
            <person name="Hauser L."/>
            <person name="Chang Y.-J."/>
            <person name="Jeffries C.D."/>
            <person name="Chain P."/>
            <person name="Meincke L."/>
            <person name="Sims D."/>
            <person name="Brettin T."/>
            <person name="Detter J.C."/>
            <person name="Rohde M."/>
            <person name="Goeker M."/>
            <person name="Bristow J."/>
            <person name="Eisen J.A."/>
            <person name="Markowitz V."/>
            <person name="Kyrpides N.C."/>
            <person name="Klenk H.-P."/>
            <person name="Hugenholtz P."/>
        </authorList>
    </citation>
    <scope>NUCLEOTIDE SEQUENCE [LARGE SCALE GENOMIC DNA]</scope>
    <source>
        <strain evidence="11">DSM 14684 / CIP 108061 / JCM 11494 / NBRC 100937 / ID131577</strain>
    </source>
</reference>
<feature type="transmembrane region" description="Helical" evidence="7">
    <location>
        <begin position="281"/>
        <end position="306"/>
    </location>
</feature>
<protein>
    <recommendedName>
        <fullName evidence="12">ABC3 transporter permease protein domain-containing protein</fullName>
    </recommendedName>
</protein>
<dbReference type="eggNOG" id="COG0577">
    <property type="taxonomic scope" value="Bacteria"/>
</dbReference>
<dbReference type="Pfam" id="PF02687">
    <property type="entry name" value="FtsX"/>
    <property type="match status" value="1"/>
</dbReference>
<keyword evidence="2" id="KW-1003">Cell membrane</keyword>
<keyword evidence="3 7" id="KW-0812">Transmembrane</keyword>
<reference evidence="11" key="2">
    <citation type="submission" date="2010-01" db="EMBL/GenBank/DDBJ databases">
        <title>The complete genome of Conexibacter woesei DSM 14684.</title>
        <authorList>
            <consortium name="US DOE Joint Genome Institute (JGI-PGF)"/>
            <person name="Lucas S."/>
            <person name="Copeland A."/>
            <person name="Lapidus A."/>
            <person name="Glavina del Rio T."/>
            <person name="Dalin E."/>
            <person name="Tice H."/>
            <person name="Bruce D."/>
            <person name="Goodwin L."/>
            <person name="Pitluck S."/>
            <person name="Kyrpides N."/>
            <person name="Mavromatis K."/>
            <person name="Ivanova N."/>
            <person name="Mikhailova N."/>
            <person name="Chertkov O."/>
            <person name="Brettin T."/>
            <person name="Detter J.C."/>
            <person name="Han C."/>
            <person name="Larimer F."/>
            <person name="Land M."/>
            <person name="Hauser L."/>
            <person name="Markowitz V."/>
            <person name="Cheng J.-F."/>
            <person name="Hugenholtz P."/>
            <person name="Woyke T."/>
            <person name="Wu D."/>
            <person name="Pukall R."/>
            <person name="Steenblock K."/>
            <person name="Schneider S."/>
            <person name="Klenk H.-P."/>
            <person name="Eisen J.A."/>
        </authorList>
    </citation>
    <scope>NUCLEOTIDE SEQUENCE [LARGE SCALE GENOMIC DNA]</scope>
    <source>
        <strain evidence="11">DSM 14684 / CIP 108061 / JCM 11494 / NBRC 100937 / ID131577</strain>
    </source>
</reference>
<evidence type="ECO:0000256" key="7">
    <source>
        <dbReference type="SAM" id="Phobius"/>
    </source>
</evidence>
<dbReference type="HOGENOM" id="CLU_000604_8_0_11"/>
<comment type="subcellular location">
    <subcellularLocation>
        <location evidence="1">Cell membrane</location>
        <topology evidence="1">Multi-pass membrane protein</topology>
    </subcellularLocation>
</comment>